<dbReference type="GO" id="GO:0003677">
    <property type="term" value="F:DNA binding"/>
    <property type="evidence" value="ECO:0007669"/>
    <property type="project" value="UniProtKB-UniRule"/>
</dbReference>
<dbReference type="Pfam" id="PF00440">
    <property type="entry name" value="TetR_N"/>
    <property type="match status" value="1"/>
</dbReference>
<dbReference type="PRINTS" id="PR00455">
    <property type="entry name" value="HTHTETR"/>
</dbReference>
<dbReference type="InterPro" id="IPR036271">
    <property type="entry name" value="Tet_transcr_reg_TetR-rel_C_sf"/>
</dbReference>
<dbReference type="SUPFAM" id="SSF46689">
    <property type="entry name" value="Homeodomain-like"/>
    <property type="match status" value="1"/>
</dbReference>
<feature type="domain" description="HTH tetR-type" evidence="5">
    <location>
        <begin position="4"/>
        <end position="64"/>
    </location>
</feature>
<keyword evidence="7" id="KW-1185">Reference proteome</keyword>
<keyword evidence="2 4" id="KW-0238">DNA-binding</keyword>
<evidence type="ECO:0000259" key="5">
    <source>
        <dbReference type="PROSITE" id="PS50977"/>
    </source>
</evidence>
<sequence length="197" mass="21175">MDDEEASQRVLDAAEALFYERGLQSVGIDDIRSTSGVSLKRLYRCFHSKQELVTAYLDRTDRRWRAALANYVRSAAEDPRDAILAVFDWLGLWFAEPGFRGCAFINAHGELGEVSPAVAAATRRHKEALLAYLTQLAEQAVPGAGRALANQLLLVVEGSIVTAAVHGASGAASAGRAAAAALLDAAELSRTARLHRD</sequence>
<feature type="DNA-binding region" description="H-T-H motif" evidence="4">
    <location>
        <begin position="27"/>
        <end position="46"/>
    </location>
</feature>
<dbReference type="PROSITE" id="PS50977">
    <property type="entry name" value="HTH_TETR_2"/>
    <property type="match status" value="1"/>
</dbReference>
<dbReference type="Proteomes" id="UP000184501">
    <property type="component" value="Unassembled WGS sequence"/>
</dbReference>
<dbReference type="Gene3D" id="1.10.357.10">
    <property type="entry name" value="Tetracycline Repressor, domain 2"/>
    <property type="match status" value="1"/>
</dbReference>
<accession>A0A1M5PDE2</accession>
<name>A0A1M5PDE2_STRHI</name>
<evidence type="ECO:0000256" key="2">
    <source>
        <dbReference type="ARBA" id="ARBA00023125"/>
    </source>
</evidence>
<dbReference type="InterPro" id="IPR009057">
    <property type="entry name" value="Homeodomain-like_sf"/>
</dbReference>
<evidence type="ECO:0000313" key="6">
    <source>
        <dbReference type="EMBL" id="SHG99785.1"/>
    </source>
</evidence>
<dbReference type="PANTHER" id="PTHR47506:SF1">
    <property type="entry name" value="HTH-TYPE TRANSCRIPTIONAL REGULATOR YJDC"/>
    <property type="match status" value="1"/>
</dbReference>
<dbReference type="RefSeq" id="WP_073489869.1">
    <property type="nucleotide sequence ID" value="NZ_FQVN01000018.1"/>
</dbReference>
<dbReference type="PANTHER" id="PTHR47506">
    <property type="entry name" value="TRANSCRIPTIONAL REGULATORY PROTEIN"/>
    <property type="match status" value="1"/>
</dbReference>
<gene>
    <name evidence="6" type="ORF">SAMN05444320_11819</name>
</gene>
<dbReference type="AlphaFoldDB" id="A0A1M5PDE2"/>
<evidence type="ECO:0000313" key="7">
    <source>
        <dbReference type="Proteomes" id="UP000184501"/>
    </source>
</evidence>
<dbReference type="InterPro" id="IPR001647">
    <property type="entry name" value="HTH_TetR"/>
</dbReference>
<keyword evidence="1" id="KW-0805">Transcription regulation</keyword>
<dbReference type="EMBL" id="FQVN01000018">
    <property type="protein sequence ID" value="SHG99785.1"/>
    <property type="molecule type" value="Genomic_DNA"/>
</dbReference>
<keyword evidence="3" id="KW-0804">Transcription</keyword>
<evidence type="ECO:0000256" key="3">
    <source>
        <dbReference type="ARBA" id="ARBA00023163"/>
    </source>
</evidence>
<organism evidence="6 7">
    <name type="scientific">Streptoalloteichus hindustanus</name>
    <dbReference type="NCBI Taxonomy" id="2017"/>
    <lineage>
        <taxon>Bacteria</taxon>
        <taxon>Bacillati</taxon>
        <taxon>Actinomycetota</taxon>
        <taxon>Actinomycetes</taxon>
        <taxon>Pseudonocardiales</taxon>
        <taxon>Pseudonocardiaceae</taxon>
        <taxon>Streptoalloteichus</taxon>
    </lineage>
</organism>
<dbReference type="SUPFAM" id="SSF48498">
    <property type="entry name" value="Tetracyclin repressor-like, C-terminal domain"/>
    <property type="match status" value="1"/>
</dbReference>
<protein>
    <submittedName>
        <fullName evidence="6">Transcriptional regulator, TetR family</fullName>
    </submittedName>
</protein>
<dbReference type="OrthoDB" id="4214267at2"/>
<reference evidence="6 7" key="1">
    <citation type="submission" date="2016-11" db="EMBL/GenBank/DDBJ databases">
        <authorList>
            <person name="Jaros S."/>
            <person name="Januszkiewicz K."/>
            <person name="Wedrychowicz H."/>
        </authorList>
    </citation>
    <scope>NUCLEOTIDE SEQUENCE [LARGE SCALE GENOMIC DNA]</scope>
    <source>
        <strain evidence="6 7">DSM 44523</strain>
    </source>
</reference>
<evidence type="ECO:0000256" key="4">
    <source>
        <dbReference type="PROSITE-ProRule" id="PRU00335"/>
    </source>
</evidence>
<dbReference type="STRING" id="2017.SAMN05444320_11819"/>
<proteinExistence type="predicted"/>
<evidence type="ECO:0000256" key="1">
    <source>
        <dbReference type="ARBA" id="ARBA00023015"/>
    </source>
</evidence>